<accession>A0A0F5J6E1</accession>
<comment type="caution">
    <text evidence="9">The sequence shown here is derived from an EMBL/GenBank/DDBJ whole genome shotgun (WGS) entry which is preliminary data.</text>
</comment>
<dbReference type="GO" id="GO:0005886">
    <property type="term" value="C:plasma membrane"/>
    <property type="evidence" value="ECO:0007669"/>
    <property type="project" value="UniProtKB-SubCell"/>
</dbReference>
<evidence type="ECO:0000256" key="5">
    <source>
        <dbReference type="ARBA" id="ARBA00023136"/>
    </source>
</evidence>
<dbReference type="STRING" id="927665.HMPREF1535_03551"/>
<keyword evidence="3 6" id="KW-0812">Transmembrane</keyword>
<dbReference type="HOGENOM" id="CLU_062217_1_0_10"/>
<keyword evidence="4 6" id="KW-1133">Transmembrane helix</keyword>
<feature type="domain" description="Polysaccharide chain length determinant N-terminal" evidence="7">
    <location>
        <begin position="14"/>
        <end position="67"/>
    </location>
</feature>
<evidence type="ECO:0000259" key="8">
    <source>
        <dbReference type="Pfam" id="PF13807"/>
    </source>
</evidence>
<feature type="transmembrane region" description="Helical" evidence="6">
    <location>
        <begin position="334"/>
        <end position="353"/>
    </location>
</feature>
<reference evidence="9 10" key="1">
    <citation type="submission" date="2013-04" db="EMBL/GenBank/DDBJ databases">
        <title>The Genome Sequence of Parabacteroides goldsteinii DSM 19448.</title>
        <authorList>
            <consortium name="The Broad Institute Genomics Platform"/>
            <person name="Earl A."/>
            <person name="Ward D."/>
            <person name="Feldgarden M."/>
            <person name="Gevers D."/>
            <person name="Martens E."/>
            <person name="Sakamoto M."/>
            <person name="Benno Y."/>
            <person name="Song Y."/>
            <person name="Liu C."/>
            <person name="Lee J."/>
            <person name="Bolanos M."/>
            <person name="Vaisanen M.L."/>
            <person name="Finegold S.M."/>
            <person name="Walker B."/>
            <person name="Young S."/>
            <person name="Zeng Q."/>
            <person name="Gargeya S."/>
            <person name="Fitzgerald M."/>
            <person name="Haas B."/>
            <person name="Abouelleil A."/>
            <person name="Allen A.W."/>
            <person name="Alvarado L."/>
            <person name="Arachchi H.M."/>
            <person name="Berlin A.M."/>
            <person name="Chapman S.B."/>
            <person name="Gainer-Dewar J."/>
            <person name="Goldberg J."/>
            <person name="Griggs A."/>
            <person name="Gujja S."/>
            <person name="Hansen M."/>
            <person name="Howarth C."/>
            <person name="Imamovic A."/>
            <person name="Ireland A."/>
            <person name="Larimer J."/>
            <person name="McCowan C."/>
            <person name="Murphy C."/>
            <person name="Pearson M."/>
            <person name="Poon T.W."/>
            <person name="Priest M."/>
            <person name="Roberts A."/>
            <person name="Saif S."/>
            <person name="Shea T."/>
            <person name="Sisk P."/>
            <person name="Sykes S."/>
            <person name="Wortman J."/>
            <person name="Nusbaum C."/>
            <person name="Birren B."/>
        </authorList>
    </citation>
    <scope>NUCLEOTIDE SEQUENCE [LARGE SCALE GENOMIC DNA]</scope>
    <source>
        <strain evidence="9 10">DSM 19448</strain>
    </source>
</reference>
<evidence type="ECO:0000256" key="1">
    <source>
        <dbReference type="ARBA" id="ARBA00004651"/>
    </source>
</evidence>
<evidence type="ECO:0008006" key="11">
    <source>
        <dbReference type="Google" id="ProtNLM"/>
    </source>
</evidence>
<comment type="subcellular location">
    <subcellularLocation>
        <location evidence="1">Cell membrane</location>
        <topology evidence="1">Multi-pass membrane protein</topology>
    </subcellularLocation>
</comment>
<feature type="transmembrane region" description="Helical" evidence="6">
    <location>
        <begin position="31"/>
        <end position="50"/>
    </location>
</feature>
<dbReference type="Pfam" id="PF13807">
    <property type="entry name" value="GNVR"/>
    <property type="match status" value="1"/>
</dbReference>
<dbReference type="Pfam" id="PF02706">
    <property type="entry name" value="Wzz"/>
    <property type="match status" value="1"/>
</dbReference>
<dbReference type="PANTHER" id="PTHR32309">
    <property type="entry name" value="TYROSINE-PROTEIN KINASE"/>
    <property type="match status" value="1"/>
</dbReference>
<organism evidence="9 10">
    <name type="scientific">Parabacteroides goldsteinii DSM 19448 = WAL 12034</name>
    <dbReference type="NCBI Taxonomy" id="927665"/>
    <lineage>
        <taxon>Bacteria</taxon>
        <taxon>Pseudomonadati</taxon>
        <taxon>Bacteroidota</taxon>
        <taxon>Bacteroidia</taxon>
        <taxon>Bacteroidales</taxon>
        <taxon>Tannerellaceae</taxon>
        <taxon>Parabacteroides</taxon>
    </lineage>
</organism>
<dbReference type="InterPro" id="IPR050445">
    <property type="entry name" value="Bact_polysacc_biosynth/exp"/>
</dbReference>
<name>A0A0F5J6E1_9BACT</name>
<keyword evidence="5 6" id="KW-0472">Membrane</keyword>
<feature type="domain" description="Tyrosine-protein kinase G-rich" evidence="8">
    <location>
        <begin position="282"/>
        <end position="355"/>
    </location>
</feature>
<dbReference type="InterPro" id="IPR032807">
    <property type="entry name" value="GNVR"/>
</dbReference>
<dbReference type="PANTHER" id="PTHR32309:SF13">
    <property type="entry name" value="FERRIC ENTEROBACTIN TRANSPORT PROTEIN FEPE"/>
    <property type="match status" value="1"/>
</dbReference>
<dbReference type="GO" id="GO:0004713">
    <property type="term" value="F:protein tyrosine kinase activity"/>
    <property type="evidence" value="ECO:0007669"/>
    <property type="project" value="TreeGrafter"/>
</dbReference>
<evidence type="ECO:0000256" key="4">
    <source>
        <dbReference type="ARBA" id="ARBA00022989"/>
    </source>
</evidence>
<evidence type="ECO:0000256" key="2">
    <source>
        <dbReference type="ARBA" id="ARBA00022475"/>
    </source>
</evidence>
<dbReference type="EMBL" id="AQHV01000015">
    <property type="protein sequence ID" value="KKB53323.1"/>
    <property type="molecule type" value="Genomic_DNA"/>
</dbReference>
<dbReference type="InterPro" id="IPR003856">
    <property type="entry name" value="LPS_length_determ_N"/>
</dbReference>
<sequence>MIQMNAPGMDTNEQEIDLIELAKRLWGERKFLFKCCGIAIVVGLVVAFSIPKEYSTTVMLAPETSDPSKKMGNLGGLAAMAGINLGASVGSDAISPDLYPDVVQSIPFLLELFPVQVESEKGDYSSTLYKYMDEDQKSAWWSYVIKAPFKLLGVVKDLFSNGEEKNIMGLSPFHLTEEQSDVIEDLQERISASVDKKTSVITVSVQMQDPLISANITQIVLEKLQGYITNYRTQKVKQDLEFTEKVFSEARESYYKAQRAYAAFEDANKNIISASYRTEQERLKNEMTLTFNVYNTLAQKLEQDKLRVQEQTPVYTIIQPATVPLKAASPKKSLILIGFVFLAIFGGIGYLFIKDLFNPKEETEVLEVE</sequence>
<evidence type="ECO:0000313" key="9">
    <source>
        <dbReference type="EMBL" id="KKB53323.1"/>
    </source>
</evidence>
<evidence type="ECO:0000256" key="6">
    <source>
        <dbReference type="SAM" id="Phobius"/>
    </source>
</evidence>
<dbReference type="Proteomes" id="UP000033047">
    <property type="component" value="Unassembled WGS sequence"/>
</dbReference>
<proteinExistence type="predicted"/>
<dbReference type="AlphaFoldDB" id="A0A0F5J6E1"/>
<dbReference type="RefSeq" id="WP_082207558.1">
    <property type="nucleotide sequence ID" value="NZ_KQ033913.1"/>
</dbReference>
<evidence type="ECO:0000313" key="10">
    <source>
        <dbReference type="Proteomes" id="UP000033047"/>
    </source>
</evidence>
<evidence type="ECO:0000259" key="7">
    <source>
        <dbReference type="Pfam" id="PF02706"/>
    </source>
</evidence>
<gene>
    <name evidence="9" type="ORF">HMPREF1535_03551</name>
</gene>
<evidence type="ECO:0000256" key="3">
    <source>
        <dbReference type="ARBA" id="ARBA00022692"/>
    </source>
</evidence>
<dbReference type="PATRIC" id="fig|927665.4.peg.3652"/>
<keyword evidence="2" id="KW-1003">Cell membrane</keyword>
<protein>
    <recommendedName>
        <fullName evidence="11">Polysaccharide chain length determinant N-terminal domain-containing protein</fullName>
    </recommendedName>
</protein>